<keyword evidence="1" id="KW-0645">Protease</keyword>
<dbReference type="InterPro" id="IPR025724">
    <property type="entry name" value="GAG-pre-integrase_dom"/>
</dbReference>
<dbReference type="PANTHER" id="PTHR42648">
    <property type="entry name" value="TRANSPOSASE, PUTATIVE-RELATED"/>
    <property type="match status" value="1"/>
</dbReference>
<evidence type="ECO:0000313" key="4">
    <source>
        <dbReference type="Proteomes" id="UP001141806"/>
    </source>
</evidence>
<dbReference type="OrthoDB" id="1729718at2759"/>
<sequence>MCPNRDWFTTYKVIEGASVLVGNNAVCKIVGIGTVRIKCHDGIVRTLTDVRHIPDLKKNLISLSTLDSIGCSYTGGGGALKVYKGSLVVMKGNKVNSLYVLQGSTVTGSADVSSSSDSDKDTTHLWHMRLGHMSERGMTILSKRGLLCGDHTTSLDFCEHCVFGKQTQVSFSTSSHTTKGTLDYIHSDLWGPAQVPSKGRALYFLTFIDDYSRKVWVHFLKRKSDVFKNFKNWKILVENQTGKKIKRLRTDNGLEFCSSEFNKFCTDSGIVRHCTVRHTPQQNGVAERMNMTLMERARCMLSNSGLEKDFWSEAVNTACYLVNCSPSTAIECKTPNEVWSGKPSDYSNLKVFGCPAYYHVKDGKLEPRAKKSIFVGYADGVKGYRLWSLEPDFPKFIISRDVTFNEKYMLDHGKVSVESTGNVEKTMDEVELQVELERETS</sequence>
<protein>
    <recommendedName>
        <fullName evidence="2">Integrase catalytic domain-containing protein</fullName>
    </recommendedName>
</protein>
<evidence type="ECO:0000259" key="2">
    <source>
        <dbReference type="PROSITE" id="PS50994"/>
    </source>
</evidence>
<dbReference type="InterPro" id="IPR057670">
    <property type="entry name" value="SH3_retrovirus"/>
</dbReference>
<name>A0A9Q0QQ51_9MAGN</name>
<dbReference type="Proteomes" id="UP001141806">
    <property type="component" value="Unassembled WGS sequence"/>
</dbReference>
<comment type="caution">
    <text evidence="3">The sequence shown here is derived from an EMBL/GenBank/DDBJ whole genome shotgun (WGS) entry which is preliminary data.</text>
</comment>
<gene>
    <name evidence="3" type="ORF">NE237_014586</name>
</gene>
<dbReference type="InterPro" id="IPR036397">
    <property type="entry name" value="RNaseH_sf"/>
</dbReference>
<dbReference type="PROSITE" id="PS50994">
    <property type="entry name" value="INTEGRASE"/>
    <property type="match status" value="1"/>
</dbReference>
<dbReference type="GO" id="GO:0008233">
    <property type="term" value="F:peptidase activity"/>
    <property type="evidence" value="ECO:0007669"/>
    <property type="project" value="UniProtKB-KW"/>
</dbReference>
<feature type="domain" description="Integrase catalytic" evidence="2">
    <location>
        <begin position="172"/>
        <end position="343"/>
    </location>
</feature>
<dbReference type="GO" id="GO:0015074">
    <property type="term" value="P:DNA integration"/>
    <property type="evidence" value="ECO:0007669"/>
    <property type="project" value="InterPro"/>
</dbReference>
<dbReference type="InterPro" id="IPR039537">
    <property type="entry name" value="Retrotran_Ty1/copia-like"/>
</dbReference>
<dbReference type="Gene3D" id="3.30.420.10">
    <property type="entry name" value="Ribonuclease H-like superfamily/Ribonuclease H"/>
    <property type="match status" value="1"/>
</dbReference>
<keyword evidence="4" id="KW-1185">Reference proteome</keyword>
<dbReference type="PANTHER" id="PTHR42648:SF28">
    <property type="entry name" value="TRANSPOSON-ENCODED PROTEIN WITH RIBONUCLEASE H-LIKE AND RETROVIRUS ZINC FINGER-LIKE DOMAINS"/>
    <property type="match status" value="1"/>
</dbReference>
<dbReference type="EMBL" id="JAMYWD010000006">
    <property type="protein sequence ID" value="KAJ4967885.1"/>
    <property type="molecule type" value="Genomic_DNA"/>
</dbReference>
<accession>A0A9Q0QQ51</accession>
<dbReference type="Pfam" id="PF25597">
    <property type="entry name" value="SH3_retrovirus"/>
    <property type="match status" value="1"/>
</dbReference>
<evidence type="ECO:0000313" key="3">
    <source>
        <dbReference type="EMBL" id="KAJ4967885.1"/>
    </source>
</evidence>
<dbReference type="GO" id="GO:0006508">
    <property type="term" value="P:proteolysis"/>
    <property type="evidence" value="ECO:0007669"/>
    <property type="project" value="UniProtKB-KW"/>
</dbReference>
<dbReference type="Pfam" id="PF13976">
    <property type="entry name" value="gag_pre-integrs"/>
    <property type="match status" value="1"/>
</dbReference>
<dbReference type="InterPro" id="IPR001584">
    <property type="entry name" value="Integrase_cat-core"/>
</dbReference>
<organism evidence="3 4">
    <name type="scientific">Protea cynaroides</name>
    <dbReference type="NCBI Taxonomy" id="273540"/>
    <lineage>
        <taxon>Eukaryota</taxon>
        <taxon>Viridiplantae</taxon>
        <taxon>Streptophyta</taxon>
        <taxon>Embryophyta</taxon>
        <taxon>Tracheophyta</taxon>
        <taxon>Spermatophyta</taxon>
        <taxon>Magnoliopsida</taxon>
        <taxon>Proteales</taxon>
        <taxon>Proteaceae</taxon>
        <taxon>Protea</taxon>
    </lineage>
</organism>
<dbReference type="InterPro" id="IPR012337">
    <property type="entry name" value="RNaseH-like_sf"/>
</dbReference>
<dbReference type="Pfam" id="PF00665">
    <property type="entry name" value="rve"/>
    <property type="match status" value="1"/>
</dbReference>
<proteinExistence type="predicted"/>
<evidence type="ECO:0000256" key="1">
    <source>
        <dbReference type="ARBA" id="ARBA00022670"/>
    </source>
</evidence>
<dbReference type="Pfam" id="PF22936">
    <property type="entry name" value="Pol_BBD"/>
    <property type="match status" value="1"/>
</dbReference>
<reference evidence="3" key="1">
    <citation type="journal article" date="2023" name="Plant J.">
        <title>The genome of the king protea, Protea cynaroides.</title>
        <authorList>
            <person name="Chang J."/>
            <person name="Duong T.A."/>
            <person name="Schoeman C."/>
            <person name="Ma X."/>
            <person name="Roodt D."/>
            <person name="Barker N."/>
            <person name="Li Z."/>
            <person name="Van de Peer Y."/>
            <person name="Mizrachi E."/>
        </authorList>
    </citation>
    <scope>NUCLEOTIDE SEQUENCE</scope>
    <source>
        <tissue evidence="3">Young leaves</tissue>
    </source>
</reference>
<dbReference type="InterPro" id="IPR054722">
    <property type="entry name" value="PolX-like_BBD"/>
</dbReference>
<keyword evidence="1" id="KW-0378">Hydrolase</keyword>
<dbReference type="SUPFAM" id="SSF53098">
    <property type="entry name" value="Ribonuclease H-like"/>
    <property type="match status" value="1"/>
</dbReference>
<dbReference type="GO" id="GO:0003676">
    <property type="term" value="F:nucleic acid binding"/>
    <property type="evidence" value="ECO:0007669"/>
    <property type="project" value="InterPro"/>
</dbReference>
<dbReference type="AlphaFoldDB" id="A0A9Q0QQ51"/>